<dbReference type="AlphaFoldDB" id="J9DK15"/>
<dbReference type="Gene3D" id="3.40.50.1110">
    <property type="entry name" value="SGNH hydrolase"/>
    <property type="match status" value="1"/>
</dbReference>
<evidence type="ECO:0000313" key="2">
    <source>
        <dbReference type="Proteomes" id="UP000004810"/>
    </source>
</evidence>
<reference evidence="2" key="1">
    <citation type="submission" date="2012-08" db="EMBL/GenBank/DDBJ databases">
        <title>The Genome Sequence of Wuchereria bancrofti.</title>
        <authorList>
            <person name="Nutman T.B."/>
            <person name="Fink D.L."/>
            <person name="Russ C."/>
            <person name="Young S."/>
            <person name="Zeng Q."/>
            <person name="Koehrsen M."/>
            <person name="Alvarado L."/>
            <person name="Berlin A."/>
            <person name="Chapman S.B."/>
            <person name="Chen Z."/>
            <person name="Freedman E."/>
            <person name="Gellesch M."/>
            <person name="Goldberg J."/>
            <person name="Griggs A."/>
            <person name="Gujja S."/>
            <person name="Heilman E.R."/>
            <person name="Heiman D."/>
            <person name="Hepburn T."/>
            <person name="Howarth C."/>
            <person name="Jen D."/>
            <person name="Larson L."/>
            <person name="Lewis B."/>
            <person name="Mehta T."/>
            <person name="Park D."/>
            <person name="Pearson M."/>
            <person name="Roberts A."/>
            <person name="Saif S."/>
            <person name="Shea T."/>
            <person name="Shenoy N."/>
            <person name="Sisk P."/>
            <person name="Stolte C."/>
            <person name="Sykes S."/>
            <person name="Walk T."/>
            <person name="White J."/>
            <person name="Yandava C."/>
            <person name="Haas B."/>
            <person name="Henn M.R."/>
            <person name="Nusbaum C."/>
            <person name="Birren B."/>
        </authorList>
    </citation>
    <scope>NUCLEOTIDE SEQUENCE [LARGE SCALE GENOMIC DNA]</scope>
    <source>
        <strain evidence="2">NA</strain>
    </source>
</reference>
<comment type="caution">
    <text evidence="1">The sequence shown here is derived from an EMBL/GenBank/DDBJ whole genome shotgun (WGS) entry which is preliminary data.</text>
</comment>
<dbReference type="InterPro" id="IPR036514">
    <property type="entry name" value="SGNH_hydro_sf"/>
</dbReference>
<proteinExistence type="predicted"/>
<evidence type="ECO:0000313" key="1">
    <source>
        <dbReference type="EMBL" id="EJW69953.1"/>
    </source>
</evidence>
<protein>
    <submittedName>
        <fullName evidence="1">Uncharacterized protein</fullName>
    </submittedName>
</protein>
<organism evidence="1 2">
    <name type="scientific">Wuchereria bancrofti</name>
    <dbReference type="NCBI Taxonomy" id="6293"/>
    <lineage>
        <taxon>Eukaryota</taxon>
        <taxon>Metazoa</taxon>
        <taxon>Ecdysozoa</taxon>
        <taxon>Nematoda</taxon>
        <taxon>Chromadorea</taxon>
        <taxon>Rhabditida</taxon>
        <taxon>Spirurina</taxon>
        <taxon>Spiruromorpha</taxon>
        <taxon>Filarioidea</taxon>
        <taxon>Onchocercidae</taxon>
        <taxon>Wuchereria</taxon>
    </lineage>
</organism>
<sequence length="67" mass="7728">PHNVPCSQLIIFGDDLTDDGIEFSTHSHGFARNSNGPVWPEYLNKMLQCDEISNFVFNQFFLLFLFC</sequence>
<name>J9DK15_WUCBA</name>
<feature type="non-terminal residue" evidence="1">
    <location>
        <position position="1"/>
    </location>
</feature>
<dbReference type="EMBL" id="ADBV01024558">
    <property type="protein sequence ID" value="EJW69953.1"/>
    <property type="molecule type" value="Genomic_DNA"/>
</dbReference>
<accession>J9DK15</accession>
<dbReference type="Proteomes" id="UP000004810">
    <property type="component" value="Unassembled WGS sequence"/>
</dbReference>
<gene>
    <name evidence="1" type="ORF">WUBG_19140</name>
</gene>